<dbReference type="eggNOG" id="COG2814">
    <property type="taxonomic scope" value="Bacteria"/>
</dbReference>
<proteinExistence type="predicted"/>
<keyword evidence="4 7" id="KW-0812">Transmembrane</keyword>
<evidence type="ECO:0000256" key="7">
    <source>
        <dbReference type="SAM" id="Phobius"/>
    </source>
</evidence>
<feature type="transmembrane region" description="Helical" evidence="7">
    <location>
        <begin position="297"/>
        <end position="320"/>
    </location>
</feature>
<organism evidence="8 9">
    <name type="scientific">Sphingobium yanoikuyae</name>
    <name type="common">Sphingomonas yanoikuyae</name>
    <dbReference type="NCBI Taxonomy" id="13690"/>
    <lineage>
        <taxon>Bacteria</taxon>
        <taxon>Pseudomonadati</taxon>
        <taxon>Pseudomonadota</taxon>
        <taxon>Alphaproteobacteria</taxon>
        <taxon>Sphingomonadales</taxon>
        <taxon>Sphingomonadaceae</taxon>
        <taxon>Sphingobium</taxon>
    </lineage>
</organism>
<name>A0A084EG57_SPHYA</name>
<dbReference type="PANTHER" id="PTHR43266">
    <property type="entry name" value="MACROLIDE-EFFLUX PROTEIN"/>
    <property type="match status" value="1"/>
</dbReference>
<evidence type="ECO:0000256" key="4">
    <source>
        <dbReference type="ARBA" id="ARBA00022692"/>
    </source>
</evidence>
<feature type="transmembrane region" description="Helical" evidence="7">
    <location>
        <begin position="231"/>
        <end position="253"/>
    </location>
</feature>
<dbReference type="InterPro" id="IPR036259">
    <property type="entry name" value="MFS_trans_sf"/>
</dbReference>
<accession>A0A084EG57</accession>
<evidence type="ECO:0000256" key="1">
    <source>
        <dbReference type="ARBA" id="ARBA00004651"/>
    </source>
</evidence>
<evidence type="ECO:0000256" key="5">
    <source>
        <dbReference type="ARBA" id="ARBA00022989"/>
    </source>
</evidence>
<keyword evidence="5 7" id="KW-1133">Transmembrane helix</keyword>
<dbReference type="Proteomes" id="UP000028534">
    <property type="component" value="Unassembled WGS sequence"/>
</dbReference>
<comment type="subcellular location">
    <subcellularLocation>
        <location evidence="1">Cell membrane</location>
        <topology evidence="1">Multi-pass membrane protein</topology>
    </subcellularLocation>
</comment>
<evidence type="ECO:0000256" key="2">
    <source>
        <dbReference type="ARBA" id="ARBA00022448"/>
    </source>
</evidence>
<keyword evidence="6 7" id="KW-0472">Membrane</keyword>
<gene>
    <name evidence="8" type="ORF">CP98_03728</name>
</gene>
<comment type="caution">
    <text evidence="8">The sequence shown here is derived from an EMBL/GenBank/DDBJ whole genome shotgun (WGS) entry which is preliminary data.</text>
</comment>
<keyword evidence="2" id="KW-0813">Transport</keyword>
<dbReference type="Pfam" id="PF07690">
    <property type="entry name" value="MFS_1"/>
    <property type="match status" value="1"/>
</dbReference>
<evidence type="ECO:0000256" key="3">
    <source>
        <dbReference type="ARBA" id="ARBA00022475"/>
    </source>
</evidence>
<dbReference type="RefSeq" id="WP_037521485.1">
    <property type="nucleotide sequence ID" value="NZ_JBHIWD010000003.1"/>
</dbReference>
<dbReference type="GO" id="GO:0005886">
    <property type="term" value="C:plasma membrane"/>
    <property type="evidence" value="ECO:0007669"/>
    <property type="project" value="UniProtKB-SubCell"/>
</dbReference>
<dbReference type="Gene3D" id="1.20.1250.20">
    <property type="entry name" value="MFS general substrate transporter like domains"/>
    <property type="match status" value="1"/>
</dbReference>
<evidence type="ECO:0000313" key="8">
    <source>
        <dbReference type="EMBL" id="KEZ16949.1"/>
    </source>
</evidence>
<feature type="transmembrane region" description="Helical" evidence="7">
    <location>
        <begin position="340"/>
        <end position="364"/>
    </location>
</feature>
<dbReference type="InterPro" id="IPR011701">
    <property type="entry name" value="MFS"/>
</dbReference>
<feature type="transmembrane region" description="Helical" evidence="7">
    <location>
        <begin position="50"/>
        <end position="71"/>
    </location>
</feature>
<evidence type="ECO:0000256" key="6">
    <source>
        <dbReference type="ARBA" id="ARBA00023136"/>
    </source>
</evidence>
<dbReference type="STRING" id="13690.AX777_08665"/>
<protein>
    <submittedName>
        <fullName evidence="8">Arabinose efflux permease family protein</fullName>
    </submittedName>
</protein>
<feature type="transmembrane region" description="Helical" evidence="7">
    <location>
        <begin position="265"/>
        <end position="285"/>
    </location>
</feature>
<dbReference type="EMBL" id="JGVR01000025">
    <property type="protein sequence ID" value="KEZ16949.1"/>
    <property type="molecule type" value="Genomic_DNA"/>
</dbReference>
<feature type="transmembrane region" description="Helical" evidence="7">
    <location>
        <begin position="92"/>
        <end position="125"/>
    </location>
</feature>
<feature type="transmembrane region" description="Helical" evidence="7">
    <location>
        <begin position="376"/>
        <end position="399"/>
    </location>
</feature>
<reference evidence="8 9" key="1">
    <citation type="submission" date="2014-03" db="EMBL/GenBank/DDBJ databases">
        <title>Genome sequence of Sphingobium yanoikuyae B1.</title>
        <authorList>
            <person name="Gan H.M."/>
            <person name="Gan H.Y."/>
            <person name="Savka M.A."/>
        </authorList>
    </citation>
    <scope>NUCLEOTIDE SEQUENCE [LARGE SCALE GENOMIC DNA]</scope>
    <source>
        <strain evidence="8 9">B1</strain>
    </source>
</reference>
<dbReference type="GO" id="GO:0022857">
    <property type="term" value="F:transmembrane transporter activity"/>
    <property type="evidence" value="ECO:0007669"/>
    <property type="project" value="InterPro"/>
</dbReference>
<sequence length="439" mass="46714">MQASLRLLKKRRFLPLFITQLLGAFNDNLFKNAMVLFVVYQVYNDERSETWFSALATGIFIIPFFLLSALSGQLADQRDKAVIIRWVKAAEIIIMTVGATGLALIWSGIAVHILAIPLLLAALFAMGIHSTFFGPIKYAILPQHLHDDEVLGGTGLVEAGTYIAILAGTILAGIIPIEAAAIGVVVTAFIGYFASRAVPPAPSLLAKQPIDFHVIRSSVALVRGTMHIPRLYLAIMSISFFWAVGSVLFIQFPPLVKNVLTADKSVASLFLAIFSIGIAIGSIAINRLLAGHVSAKYAPASVIGMGCCIIAFHVVCDLWTPAPGGQMLPLAGFLAHPMAIPLSLCLLGVATFGGMFVVPLYAFLTTTVEKCEAARTVAANNIVNSGAMVVGSLIAIGLTLAGLEVVYQLLLVAAMCLPCAWLAWRLHKACDGPACSSEL</sequence>
<dbReference type="CDD" id="cd06173">
    <property type="entry name" value="MFS_MefA_like"/>
    <property type="match status" value="1"/>
</dbReference>
<dbReference type="PANTHER" id="PTHR43266:SF2">
    <property type="entry name" value="MAJOR FACILITATOR SUPERFAMILY (MFS) PROFILE DOMAIN-CONTAINING PROTEIN"/>
    <property type="match status" value="1"/>
</dbReference>
<dbReference type="SUPFAM" id="SSF103473">
    <property type="entry name" value="MFS general substrate transporter"/>
    <property type="match status" value="1"/>
</dbReference>
<keyword evidence="3" id="KW-1003">Cell membrane</keyword>
<dbReference type="PATRIC" id="fig|13690.10.peg.3816"/>
<evidence type="ECO:0000313" key="9">
    <source>
        <dbReference type="Proteomes" id="UP000028534"/>
    </source>
</evidence>
<feature type="transmembrane region" description="Helical" evidence="7">
    <location>
        <begin position="405"/>
        <end position="424"/>
    </location>
</feature>
<dbReference type="AlphaFoldDB" id="A0A084EG57"/>
<feature type="transmembrane region" description="Helical" evidence="7">
    <location>
        <begin position="161"/>
        <end position="194"/>
    </location>
</feature>